<evidence type="ECO:0000256" key="11">
    <source>
        <dbReference type="RuleBase" id="RU362068"/>
    </source>
</evidence>
<reference evidence="15" key="1">
    <citation type="submission" date="2020-07" db="EMBL/GenBank/DDBJ databases">
        <title>Metabolic diversity and evolutionary history of the archaeal phylum ###Micrarchaeota### uncovered from a freshwater lake metagenome.</title>
        <authorList>
            <person name="Kadnikov V.V."/>
            <person name="Savvichev A.S."/>
            <person name="Mardanov A.V."/>
            <person name="Beletsky A.V."/>
            <person name="Chupakov A.V."/>
            <person name="Kokryatskaya N.M."/>
            <person name="Pimenov N.V."/>
            <person name="Ravin N.V."/>
        </authorList>
    </citation>
    <scope>NUCLEOTIDE SEQUENCE [LARGE SCALE GENOMIC DNA]</scope>
</reference>
<dbReference type="InterPro" id="IPR036291">
    <property type="entry name" value="NAD(P)-bd_dom_sf"/>
</dbReference>
<dbReference type="PANTHER" id="PTHR21708:SF26">
    <property type="entry name" value="2-DEHYDROPANTOATE 2-REDUCTASE"/>
    <property type="match status" value="1"/>
</dbReference>
<dbReference type="InterPro" id="IPR013332">
    <property type="entry name" value="KPR_N"/>
</dbReference>
<evidence type="ECO:0000256" key="4">
    <source>
        <dbReference type="ARBA" id="ARBA00019465"/>
    </source>
</evidence>
<keyword evidence="11" id="KW-0173">Coenzyme A biosynthesis</keyword>
<organism evidence="14 15">
    <name type="scientific">Fermentimicrarchaeum limneticum</name>
    <dbReference type="NCBI Taxonomy" id="2795018"/>
    <lineage>
        <taxon>Archaea</taxon>
        <taxon>Candidatus Micrarchaeota</taxon>
        <taxon>Candidatus Fermentimicrarchaeales</taxon>
        <taxon>Candidatus Fermentimicrarchaeaceae</taxon>
        <taxon>Candidatus Fermentimicrarchaeum</taxon>
    </lineage>
</organism>
<keyword evidence="5 11" id="KW-0521">NADP</keyword>
<evidence type="ECO:0000256" key="6">
    <source>
        <dbReference type="ARBA" id="ARBA00023002"/>
    </source>
</evidence>
<keyword evidence="6 11" id="KW-0560">Oxidoreductase</keyword>
<dbReference type="InterPro" id="IPR013752">
    <property type="entry name" value="KPA_reductase"/>
</dbReference>
<dbReference type="EMBL" id="CP058998">
    <property type="protein sequence ID" value="QLJ52656.1"/>
    <property type="molecule type" value="Genomic_DNA"/>
</dbReference>
<dbReference type="InterPro" id="IPR013328">
    <property type="entry name" value="6PGD_dom2"/>
</dbReference>
<evidence type="ECO:0000259" key="13">
    <source>
        <dbReference type="Pfam" id="PF08546"/>
    </source>
</evidence>
<evidence type="ECO:0000256" key="3">
    <source>
        <dbReference type="ARBA" id="ARBA00013014"/>
    </source>
</evidence>
<protein>
    <recommendedName>
        <fullName evidence="4 11">2-dehydropantoate 2-reductase</fullName>
        <ecNumber evidence="3 11">1.1.1.169</ecNumber>
    </recommendedName>
    <alternativeName>
        <fullName evidence="7 11">Ketopantoate reductase</fullName>
    </alternativeName>
</protein>
<evidence type="ECO:0000256" key="1">
    <source>
        <dbReference type="ARBA" id="ARBA00004724"/>
    </source>
</evidence>
<comment type="pathway">
    <text evidence="1 11">Cofactor biosynthesis; coenzyme A biosynthesis.</text>
</comment>
<evidence type="ECO:0000256" key="10">
    <source>
        <dbReference type="ARBA" id="ARBA00056765"/>
    </source>
</evidence>
<gene>
    <name evidence="14" type="ORF">Sv326_0481</name>
</gene>
<dbReference type="Gene3D" id="1.10.1040.10">
    <property type="entry name" value="N-(1-d-carboxylethyl)-l-norvaline Dehydrogenase, domain 2"/>
    <property type="match status" value="1"/>
</dbReference>
<evidence type="ECO:0000256" key="9">
    <source>
        <dbReference type="ARBA" id="ARBA00048196"/>
    </source>
</evidence>
<feature type="domain" description="Ketopantoate reductase N-terminal" evidence="12">
    <location>
        <begin position="2"/>
        <end position="130"/>
    </location>
</feature>
<dbReference type="GO" id="GO:0005737">
    <property type="term" value="C:cytoplasm"/>
    <property type="evidence" value="ECO:0007669"/>
    <property type="project" value="TreeGrafter"/>
</dbReference>
<dbReference type="Gene3D" id="3.40.50.720">
    <property type="entry name" value="NAD(P)-binding Rossmann-like Domain"/>
    <property type="match status" value="1"/>
</dbReference>
<comment type="similarity">
    <text evidence="2 11">Belongs to the ketopantoate reductase family.</text>
</comment>
<sequence length="283" mass="31721">MLSRKNDVTLIARKEHADAISRNGLTVNGDMKGVLRIKADTEIRELPPDSLIILTTKVHDSRKALEGVVKLLRNDTTILILQNGIGNEEIVRSVVDDKCHVERGVLHFGAEFLKPGEVTIMKGWVVLGNTEKGREIAKVFNESGLEARVVDDLKKDVWKKLTINCVINPLTAMLEVRDYEIVVPPLDRLRHEIVKECIEVATKEGVVFKSGLAETIDREISGLKNYSSMHQDLMKGRQTEIDFLNGKVVEMGSKHGIPTPVNETVVSMIKYLEATHAREVERK</sequence>
<accession>A0A7D6BLB6</accession>
<dbReference type="FunFam" id="1.10.1040.10:FF:000017">
    <property type="entry name" value="2-dehydropantoate 2-reductase"/>
    <property type="match status" value="1"/>
</dbReference>
<evidence type="ECO:0000256" key="5">
    <source>
        <dbReference type="ARBA" id="ARBA00022857"/>
    </source>
</evidence>
<evidence type="ECO:0000313" key="15">
    <source>
        <dbReference type="Proteomes" id="UP000510821"/>
    </source>
</evidence>
<dbReference type="GO" id="GO:0015940">
    <property type="term" value="P:pantothenate biosynthetic process"/>
    <property type="evidence" value="ECO:0007669"/>
    <property type="project" value="InterPro"/>
</dbReference>
<dbReference type="GO" id="GO:0008677">
    <property type="term" value="F:2-dehydropantoate 2-reductase activity"/>
    <property type="evidence" value="ECO:0007669"/>
    <property type="project" value="UniProtKB-EC"/>
</dbReference>
<evidence type="ECO:0000259" key="12">
    <source>
        <dbReference type="Pfam" id="PF02558"/>
    </source>
</evidence>
<evidence type="ECO:0000256" key="8">
    <source>
        <dbReference type="ARBA" id="ARBA00047506"/>
    </source>
</evidence>
<comment type="catalytic activity">
    <reaction evidence="9">
        <text>(R)-pantoate + NAD(+) = 2-dehydropantoate + NADH + H(+)</text>
        <dbReference type="Rhea" id="RHEA:61292"/>
        <dbReference type="ChEBI" id="CHEBI:11561"/>
        <dbReference type="ChEBI" id="CHEBI:15378"/>
        <dbReference type="ChEBI" id="CHEBI:15980"/>
        <dbReference type="ChEBI" id="CHEBI:57540"/>
        <dbReference type="ChEBI" id="CHEBI:57945"/>
    </reaction>
    <physiologicalReaction direction="right-to-left" evidence="9">
        <dbReference type="Rhea" id="RHEA:61294"/>
    </physiologicalReaction>
</comment>
<dbReference type="UniPathway" id="UPA00241"/>
<comment type="function">
    <text evidence="10">Catalyzes the NAD(P)H-dependent reduction of ketopantoate into pantoic acid.</text>
</comment>
<dbReference type="NCBIfam" id="TIGR00745">
    <property type="entry name" value="apbA_panE"/>
    <property type="match status" value="1"/>
</dbReference>
<dbReference type="SUPFAM" id="SSF51735">
    <property type="entry name" value="NAD(P)-binding Rossmann-fold domains"/>
    <property type="match status" value="1"/>
</dbReference>
<comment type="catalytic activity">
    <reaction evidence="8">
        <text>(R)-pantoate + NADP(+) = 2-dehydropantoate + NADPH + H(+)</text>
        <dbReference type="Rhea" id="RHEA:16233"/>
        <dbReference type="ChEBI" id="CHEBI:11561"/>
        <dbReference type="ChEBI" id="CHEBI:15378"/>
        <dbReference type="ChEBI" id="CHEBI:15980"/>
        <dbReference type="ChEBI" id="CHEBI:57783"/>
        <dbReference type="ChEBI" id="CHEBI:58349"/>
        <dbReference type="EC" id="1.1.1.169"/>
    </reaction>
    <physiologicalReaction direction="right-to-left" evidence="8">
        <dbReference type="Rhea" id="RHEA:16235"/>
    </physiologicalReaction>
</comment>
<dbReference type="Proteomes" id="UP000510821">
    <property type="component" value="Chromosome"/>
</dbReference>
<proteinExistence type="inferred from homology"/>
<feature type="domain" description="Ketopantoate reductase C-terminal" evidence="13">
    <location>
        <begin position="152"/>
        <end position="272"/>
    </location>
</feature>
<dbReference type="KEGG" id="flt:Sv326_0481"/>
<dbReference type="InterPro" id="IPR003710">
    <property type="entry name" value="ApbA"/>
</dbReference>
<evidence type="ECO:0000256" key="2">
    <source>
        <dbReference type="ARBA" id="ARBA00007870"/>
    </source>
</evidence>
<dbReference type="Pfam" id="PF02558">
    <property type="entry name" value="ApbA"/>
    <property type="match status" value="1"/>
</dbReference>
<dbReference type="EC" id="1.1.1.169" evidence="3 11"/>
<name>A0A7D6BLB6_FERL1</name>
<evidence type="ECO:0000256" key="7">
    <source>
        <dbReference type="ARBA" id="ARBA00032024"/>
    </source>
</evidence>
<comment type="function">
    <text evidence="11">Catalyzes the NADPH-dependent reduction of ketopantoate into pantoic acid.</text>
</comment>
<dbReference type="PANTHER" id="PTHR21708">
    <property type="entry name" value="PROBABLE 2-DEHYDROPANTOATE 2-REDUCTASE"/>
    <property type="match status" value="1"/>
</dbReference>
<dbReference type="InterPro" id="IPR051402">
    <property type="entry name" value="KPR-Related"/>
</dbReference>
<dbReference type="SUPFAM" id="SSF48179">
    <property type="entry name" value="6-phosphogluconate dehydrogenase C-terminal domain-like"/>
    <property type="match status" value="1"/>
</dbReference>
<dbReference type="Pfam" id="PF08546">
    <property type="entry name" value="ApbA_C"/>
    <property type="match status" value="1"/>
</dbReference>
<dbReference type="InterPro" id="IPR008927">
    <property type="entry name" value="6-PGluconate_DH-like_C_sf"/>
</dbReference>
<dbReference type="GO" id="GO:0015937">
    <property type="term" value="P:coenzyme A biosynthetic process"/>
    <property type="evidence" value="ECO:0007669"/>
    <property type="project" value="UniProtKB-UniPathway"/>
</dbReference>
<dbReference type="AlphaFoldDB" id="A0A7D6BLB6"/>
<evidence type="ECO:0000313" key="14">
    <source>
        <dbReference type="EMBL" id="QLJ52656.1"/>
    </source>
</evidence>